<dbReference type="GO" id="GO:1901135">
    <property type="term" value="P:carbohydrate derivative metabolic process"/>
    <property type="evidence" value="ECO:0007669"/>
    <property type="project" value="UniProtKB-ARBA"/>
</dbReference>
<evidence type="ECO:0000259" key="1">
    <source>
        <dbReference type="Pfam" id="PF00534"/>
    </source>
</evidence>
<dbReference type="InterPro" id="IPR001296">
    <property type="entry name" value="Glyco_trans_1"/>
</dbReference>
<dbReference type="CDD" id="cd03808">
    <property type="entry name" value="GT4_CapM-like"/>
    <property type="match status" value="1"/>
</dbReference>
<organism evidence="2">
    <name type="scientific">Shigella dysenteriae</name>
    <dbReference type="NCBI Taxonomy" id="622"/>
    <lineage>
        <taxon>Bacteria</taxon>
        <taxon>Pseudomonadati</taxon>
        <taxon>Pseudomonadota</taxon>
        <taxon>Gammaproteobacteria</taxon>
        <taxon>Enterobacterales</taxon>
        <taxon>Enterobacteriaceae</taxon>
        <taxon>Shigella</taxon>
    </lineage>
</organism>
<dbReference type="GO" id="GO:0102335">
    <property type="term" value="F:N,N'-diacetylbacillosaminyl-diphospho-undecaprenol alpha-1,3-N-acetylgalactosaminyltransferase activity"/>
    <property type="evidence" value="ECO:0007669"/>
    <property type="project" value="UniProtKB-EC"/>
</dbReference>
<gene>
    <name evidence="2" type="primary">pglA</name>
</gene>
<sequence>MNVVFSANTSWYLYNFRQNTIRRCIKKGHSVYIIAPEDEYTEKLVSLGVKKYNLFLNGSSLNPFVDIVSVFHLFLLYFFIKPDVVCNFTPKLNVYSSLVSFFYPKIKVINNISGLGSAFVSNNIKKSMLHILYKITQRRADIIFFQNNDDLSYFLEHRLVQEIKTRCVIGSGVDINKFKVTKIDREKCIKFILVARLIEHKGIRLYVEAARLIKSKYPFTHFALLGPSIDSHPSSINLDEVHRWTELGYIDYLGHSDDVANVIADFDCVVLPSYYREGVPKSLLEAAASGKIIITTNTVGCRDSVIENVTGFLCEPRSLESLIGALERVLQLNENEFINMKISARHLAEEKFDENINIKKYIDSIENK</sequence>
<dbReference type="SUPFAM" id="SSF53756">
    <property type="entry name" value="UDP-Glycosyltransferase/glycogen phosphorylase"/>
    <property type="match status" value="1"/>
</dbReference>
<proteinExistence type="predicted"/>
<keyword evidence="2" id="KW-0328">Glycosyltransferase</keyword>
<reference evidence="2" key="1">
    <citation type="submission" date="2017-06" db="EMBL/GenBank/DDBJ databases">
        <authorList>
            <person name="Hansen E.E."/>
            <person name="Lejay-Collin M."/>
            <person name="Carle I."/>
            <person name="Ruckly C."/>
            <person name="Lefevre S."/>
            <person name="Weill F.-X."/>
        </authorList>
    </citation>
    <scope>NUCLEOTIDE SEQUENCE</scope>
    <source>
        <strain evidence="2">93-119</strain>
    </source>
</reference>
<dbReference type="Pfam" id="PF00534">
    <property type="entry name" value="Glycos_transf_1"/>
    <property type="match status" value="1"/>
</dbReference>
<feature type="domain" description="Glycosyl transferase family 1" evidence="1">
    <location>
        <begin position="185"/>
        <end position="334"/>
    </location>
</feature>
<protein>
    <submittedName>
        <fullName evidence="2">N, N'-diacetylbacillosaminyl-diphospho-undecaprenol alpha-1,3-N-acetylgalactosaminyltransferase</fullName>
        <ecNumber evidence="2">2.4.1.290</ecNumber>
    </submittedName>
</protein>
<dbReference type="AlphaFoldDB" id="A0A510B228"/>
<name>A0A510B228_SHIDY</name>
<dbReference type="EC" id="2.4.1.290" evidence="2"/>
<evidence type="ECO:0000313" key="2">
    <source>
        <dbReference type="EMBL" id="AXC25111.1"/>
    </source>
</evidence>
<dbReference type="Gene3D" id="3.40.50.2000">
    <property type="entry name" value="Glycogen Phosphorylase B"/>
    <property type="match status" value="2"/>
</dbReference>
<dbReference type="EMBL" id="MF322752">
    <property type="protein sequence ID" value="AXC25111.1"/>
    <property type="molecule type" value="Genomic_DNA"/>
</dbReference>
<accession>A0A510B228</accession>
<keyword evidence="2" id="KW-0808">Transferase</keyword>
<dbReference type="PANTHER" id="PTHR12526">
    <property type="entry name" value="GLYCOSYLTRANSFERASE"/>
    <property type="match status" value="1"/>
</dbReference>
<dbReference type="PANTHER" id="PTHR12526:SF638">
    <property type="entry name" value="SPORE COAT PROTEIN SA"/>
    <property type="match status" value="1"/>
</dbReference>